<keyword evidence="3" id="KW-0813">Transport</keyword>
<comment type="similarity">
    <text evidence="2">Belongs to the autoinducer-2 exporter (AI-2E) (TC 2.A.86) family.</text>
</comment>
<gene>
    <name evidence="10" type="ORF">GMA12_01145</name>
</gene>
<evidence type="ECO:0000256" key="8">
    <source>
        <dbReference type="SAM" id="MobiDB-lite"/>
    </source>
</evidence>
<feature type="transmembrane region" description="Helical" evidence="9">
    <location>
        <begin position="324"/>
        <end position="345"/>
    </location>
</feature>
<reference evidence="10 11" key="1">
    <citation type="submission" date="2019-12" db="EMBL/GenBank/DDBJ databases">
        <authorList>
            <person name="Shi Y."/>
        </authorList>
    </citation>
    <scope>NUCLEOTIDE SEQUENCE [LARGE SCALE GENOMIC DNA]</scope>
    <source>
        <strain evidence="10 11">JCM 17929</strain>
    </source>
</reference>
<feature type="transmembrane region" description="Helical" evidence="9">
    <location>
        <begin position="123"/>
        <end position="144"/>
    </location>
</feature>
<feature type="transmembrane region" description="Helical" evidence="9">
    <location>
        <begin position="365"/>
        <end position="398"/>
    </location>
</feature>
<evidence type="ECO:0000256" key="1">
    <source>
        <dbReference type="ARBA" id="ARBA00004651"/>
    </source>
</evidence>
<feature type="compositionally biased region" description="Basic and acidic residues" evidence="8">
    <location>
        <begin position="18"/>
        <end position="32"/>
    </location>
</feature>
<keyword evidence="5 9" id="KW-0812">Transmembrane</keyword>
<feature type="compositionally biased region" description="Basic and acidic residues" evidence="8">
    <location>
        <begin position="43"/>
        <end position="55"/>
    </location>
</feature>
<dbReference type="Proteomes" id="UP000436989">
    <property type="component" value="Unassembled WGS sequence"/>
</dbReference>
<feature type="transmembrane region" description="Helical" evidence="9">
    <location>
        <begin position="296"/>
        <end position="317"/>
    </location>
</feature>
<dbReference type="AlphaFoldDB" id="A0A6N8GHM7"/>
<proteinExistence type="inferred from homology"/>
<feature type="transmembrane region" description="Helical" evidence="9">
    <location>
        <begin position="219"/>
        <end position="245"/>
    </location>
</feature>
<accession>A0A6N8GHM7</accession>
<keyword evidence="11" id="KW-1185">Reference proteome</keyword>
<keyword evidence="6 9" id="KW-1133">Transmembrane helix</keyword>
<evidence type="ECO:0000313" key="10">
    <source>
        <dbReference type="EMBL" id="MUN61770.1"/>
    </source>
</evidence>
<dbReference type="EMBL" id="WOGU01000001">
    <property type="protein sequence ID" value="MUN61770.1"/>
    <property type="molecule type" value="Genomic_DNA"/>
</dbReference>
<dbReference type="Pfam" id="PF01594">
    <property type="entry name" value="AI-2E_transport"/>
    <property type="match status" value="1"/>
</dbReference>
<evidence type="ECO:0000256" key="4">
    <source>
        <dbReference type="ARBA" id="ARBA00022475"/>
    </source>
</evidence>
<dbReference type="RefSeq" id="WP_156266372.1">
    <property type="nucleotide sequence ID" value="NZ_WOGU01000001.1"/>
</dbReference>
<protein>
    <submittedName>
        <fullName evidence="10">AI-2E family transporter</fullName>
    </submittedName>
</protein>
<feature type="region of interest" description="Disordered" evidence="8">
    <location>
        <begin position="1"/>
        <end position="63"/>
    </location>
</feature>
<comment type="subcellular location">
    <subcellularLocation>
        <location evidence="1">Cell membrane</location>
        <topology evidence="1">Multi-pass membrane protein</topology>
    </subcellularLocation>
</comment>
<evidence type="ECO:0000256" key="3">
    <source>
        <dbReference type="ARBA" id="ARBA00022448"/>
    </source>
</evidence>
<dbReference type="InterPro" id="IPR002549">
    <property type="entry name" value="AI-2E-like"/>
</dbReference>
<name>A0A6N8GHM7_9MICC</name>
<keyword evidence="4" id="KW-1003">Cell membrane</keyword>
<evidence type="ECO:0000256" key="7">
    <source>
        <dbReference type="ARBA" id="ARBA00023136"/>
    </source>
</evidence>
<dbReference type="PANTHER" id="PTHR21716">
    <property type="entry name" value="TRANSMEMBRANE PROTEIN"/>
    <property type="match status" value="1"/>
</dbReference>
<evidence type="ECO:0000313" key="11">
    <source>
        <dbReference type="Proteomes" id="UP000436989"/>
    </source>
</evidence>
<evidence type="ECO:0000256" key="9">
    <source>
        <dbReference type="SAM" id="Phobius"/>
    </source>
</evidence>
<feature type="transmembrane region" description="Helical" evidence="9">
    <location>
        <begin position="93"/>
        <end position="111"/>
    </location>
</feature>
<organism evidence="10 11">
    <name type="scientific">Kocuria sediminis</name>
    <dbReference type="NCBI Taxonomy" id="1038857"/>
    <lineage>
        <taxon>Bacteria</taxon>
        <taxon>Bacillati</taxon>
        <taxon>Actinomycetota</taxon>
        <taxon>Actinomycetes</taxon>
        <taxon>Micrococcales</taxon>
        <taxon>Micrococcaceae</taxon>
        <taxon>Kocuria</taxon>
    </lineage>
</organism>
<sequence>MTPPEPGPAQEAGQPRPEPARARRAGAVDRFLRPLPGARPRRRFEVPPERGERPARPPQPPGLLRPVQTGFLLTVGVGLALLGWWVLANVGPLVGWVVTATFLALGLEPLVRWLEARSVPRPGAVALVVLGLAGALAALIALVVPRIVAEAAQLAERAPRLVDGLLASRSFAELDARFRIRDSTEQWLQGLGGRIGADSELLGGLFGGVVGLGSVVLNAVAGTLIVLALTLYFLASLPLMTQWAYRLAPASRRARVQELGDRMLRGVGNYVVGQTCVALLNAAVALGLMLLTGVPFAALLSLVVALLAFVPLVGGVLAGILVSLVAVTAGWGTAVPYAIGYFAYLQVEAYFVSPRIMRRAVAVPGAIAVIAVAAGGALWGVLGALIAIPTAAAGLILVREVFVPRQDDR</sequence>
<evidence type="ECO:0000256" key="6">
    <source>
        <dbReference type="ARBA" id="ARBA00022989"/>
    </source>
</evidence>
<dbReference type="PANTHER" id="PTHR21716:SF53">
    <property type="entry name" value="PERMEASE PERM-RELATED"/>
    <property type="match status" value="1"/>
</dbReference>
<evidence type="ECO:0000256" key="2">
    <source>
        <dbReference type="ARBA" id="ARBA00009773"/>
    </source>
</evidence>
<dbReference type="GO" id="GO:0005886">
    <property type="term" value="C:plasma membrane"/>
    <property type="evidence" value="ECO:0007669"/>
    <property type="project" value="UniProtKB-SubCell"/>
</dbReference>
<keyword evidence="7 9" id="KW-0472">Membrane</keyword>
<dbReference type="GO" id="GO:0055085">
    <property type="term" value="P:transmembrane transport"/>
    <property type="evidence" value="ECO:0007669"/>
    <property type="project" value="TreeGrafter"/>
</dbReference>
<evidence type="ECO:0000256" key="5">
    <source>
        <dbReference type="ARBA" id="ARBA00022692"/>
    </source>
</evidence>
<comment type="caution">
    <text evidence="10">The sequence shown here is derived from an EMBL/GenBank/DDBJ whole genome shotgun (WGS) entry which is preliminary data.</text>
</comment>
<feature type="transmembrane region" description="Helical" evidence="9">
    <location>
        <begin position="69"/>
        <end position="87"/>
    </location>
</feature>
<feature type="transmembrane region" description="Helical" evidence="9">
    <location>
        <begin position="266"/>
        <end position="290"/>
    </location>
</feature>